<evidence type="ECO:0000256" key="7">
    <source>
        <dbReference type="ARBA" id="ARBA00023136"/>
    </source>
</evidence>
<name>A0A7M7K8C7_VARDE</name>
<dbReference type="PANTHER" id="PTHR23292:SF6">
    <property type="entry name" value="FI16602P1-RELATED"/>
    <property type="match status" value="1"/>
</dbReference>
<dbReference type="KEGG" id="vde:111250653"/>
<proteinExistence type="inferred from homology"/>
<evidence type="ECO:0000256" key="5">
    <source>
        <dbReference type="ARBA" id="ARBA00022723"/>
    </source>
</evidence>
<keyword evidence="9" id="KW-1133">Transmembrane helix</keyword>
<dbReference type="InParanoid" id="A0A7M7K8C7"/>
<feature type="region of interest" description="Disordered" evidence="8">
    <location>
        <begin position="1"/>
        <end position="67"/>
    </location>
</feature>
<keyword evidence="6" id="KW-0862">Zinc</keyword>
<dbReference type="Proteomes" id="UP000594260">
    <property type="component" value="Unplaced"/>
</dbReference>
<feature type="compositionally biased region" description="Pro residues" evidence="8">
    <location>
        <begin position="19"/>
        <end position="36"/>
    </location>
</feature>
<dbReference type="GO" id="GO:0005765">
    <property type="term" value="C:lysosomal membrane"/>
    <property type="evidence" value="ECO:0007669"/>
    <property type="project" value="UniProtKB-SubCell"/>
</dbReference>
<dbReference type="GO" id="GO:0008270">
    <property type="term" value="F:zinc ion binding"/>
    <property type="evidence" value="ECO:0007669"/>
    <property type="project" value="TreeGrafter"/>
</dbReference>
<dbReference type="EnsemblMetazoa" id="XM_022806186">
    <property type="protein sequence ID" value="XP_022661921"/>
    <property type="gene ID" value="LOC111250653"/>
</dbReference>
<dbReference type="RefSeq" id="XP_022661921.1">
    <property type="nucleotide sequence ID" value="XM_022806186.1"/>
</dbReference>
<dbReference type="GO" id="GO:0031902">
    <property type="term" value="C:late endosome membrane"/>
    <property type="evidence" value="ECO:0007669"/>
    <property type="project" value="UniProtKB-SubCell"/>
</dbReference>
<dbReference type="Pfam" id="PF10601">
    <property type="entry name" value="zf-LITAF-like"/>
    <property type="match status" value="1"/>
</dbReference>
<evidence type="ECO:0000259" key="10">
    <source>
        <dbReference type="PROSITE" id="PS51837"/>
    </source>
</evidence>
<evidence type="ECO:0000256" key="1">
    <source>
        <dbReference type="ARBA" id="ARBA00004414"/>
    </source>
</evidence>
<comment type="similarity">
    <text evidence="4">Belongs to the CDIP1/LITAF family.</text>
</comment>
<dbReference type="AlphaFoldDB" id="A0A7M7K8C7"/>
<keyword evidence="5" id="KW-0479">Metal-binding</keyword>
<dbReference type="PANTHER" id="PTHR23292">
    <property type="entry name" value="LIPOPOLYSACCHARIDE-INDUCED TUMOR NECROSIS FACTOR-ALPHA FACTOR"/>
    <property type="match status" value="1"/>
</dbReference>
<keyword evidence="9" id="KW-0812">Transmembrane</keyword>
<feature type="transmembrane region" description="Helical" evidence="9">
    <location>
        <begin position="105"/>
        <end position="128"/>
    </location>
</feature>
<evidence type="ECO:0000256" key="9">
    <source>
        <dbReference type="SAM" id="Phobius"/>
    </source>
</evidence>
<organism evidence="11 12">
    <name type="scientific">Varroa destructor</name>
    <name type="common">Honeybee mite</name>
    <dbReference type="NCBI Taxonomy" id="109461"/>
    <lineage>
        <taxon>Eukaryota</taxon>
        <taxon>Metazoa</taxon>
        <taxon>Ecdysozoa</taxon>
        <taxon>Arthropoda</taxon>
        <taxon>Chelicerata</taxon>
        <taxon>Arachnida</taxon>
        <taxon>Acari</taxon>
        <taxon>Parasitiformes</taxon>
        <taxon>Mesostigmata</taxon>
        <taxon>Gamasina</taxon>
        <taxon>Dermanyssoidea</taxon>
        <taxon>Varroidae</taxon>
        <taxon>Varroa</taxon>
    </lineage>
</organism>
<sequence length="153" mass="16116">MSKSGPSAAPNGGMSAPNAVPPAYPSLPVEPPPPYTPHASATPIYNPGYPQQPPPQFPQFGGAHPSQPTINVHVIHSRMGPLPQQVTCGKCGAHVMTATSARPGLLTYLFSGALIALGCVWGCCLIPYCIPECQDIEHHCPSCRAHLGTFKRL</sequence>
<dbReference type="OMA" id="QVLPPMY"/>
<evidence type="ECO:0000313" key="12">
    <source>
        <dbReference type="Proteomes" id="UP000594260"/>
    </source>
</evidence>
<keyword evidence="7 9" id="KW-0472">Membrane</keyword>
<evidence type="ECO:0000256" key="4">
    <source>
        <dbReference type="ARBA" id="ARBA00005975"/>
    </source>
</evidence>
<dbReference type="GeneID" id="111250653"/>
<dbReference type="PROSITE" id="PS51837">
    <property type="entry name" value="LITAF"/>
    <property type="match status" value="1"/>
</dbReference>
<protein>
    <recommendedName>
        <fullName evidence="10">LITAF domain-containing protein</fullName>
    </recommendedName>
</protein>
<accession>A0A7M7K8C7</accession>
<evidence type="ECO:0000256" key="2">
    <source>
        <dbReference type="ARBA" id="ARBA00004481"/>
    </source>
</evidence>
<dbReference type="InterPro" id="IPR037519">
    <property type="entry name" value="LITAF_fam"/>
</dbReference>
<feature type="domain" description="LITAF" evidence="10">
    <location>
        <begin position="67"/>
        <end position="152"/>
    </location>
</feature>
<evidence type="ECO:0000256" key="3">
    <source>
        <dbReference type="ARBA" id="ARBA00004630"/>
    </source>
</evidence>
<comment type="subcellular location">
    <subcellularLocation>
        <location evidence="2">Endosome membrane</location>
        <topology evidence="2">Peripheral membrane protein</topology>
    </subcellularLocation>
    <subcellularLocation>
        <location evidence="1">Late endosome membrane</location>
    </subcellularLocation>
    <subcellularLocation>
        <location evidence="3">Lysosome membrane</location>
        <topology evidence="3">Peripheral membrane protein</topology>
        <orientation evidence="3">Cytoplasmic side</orientation>
    </subcellularLocation>
</comment>
<dbReference type="InterPro" id="IPR006629">
    <property type="entry name" value="LITAF"/>
</dbReference>
<reference evidence="11" key="1">
    <citation type="submission" date="2021-01" db="UniProtKB">
        <authorList>
            <consortium name="EnsemblMetazoa"/>
        </authorList>
    </citation>
    <scope>IDENTIFICATION</scope>
</reference>
<keyword evidence="12" id="KW-1185">Reference proteome</keyword>
<dbReference type="SMART" id="SM00714">
    <property type="entry name" value="LITAF"/>
    <property type="match status" value="1"/>
</dbReference>
<evidence type="ECO:0000256" key="6">
    <source>
        <dbReference type="ARBA" id="ARBA00022833"/>
    </source>
</evidence>
<dbReference type="OrthoDB" id="4713066at2759"/>
<dbReference type="FunCoup" id="A0A7M7K8C7">
    <property type="interactions" value="13"/>
</dbReference>
<evidence type="ECO:0000256" key="8">
    <source>
        <dbReference type="SAM" id="MobiDB-lite"/>
    </source>
</evidence>
<evidence type="ECO:0000313" key="11">
    <source>
        <dbReference type="EnsemblMetazoa" id="XP_022661921"/>
    </source>
</evidence>